<evidence type="ECO:0000259" key="1">
    <source>
        <dbReference type="Pfam" id="PF26130"/>
    </source>
</evidence>
<comment type="caution">
    <text evidence="2">The sequence shown here is derived from an EMBL/GenBank/DDBJ whole genome shotgun (WGS) entry which is preliminary data.</text>
</comment>
<dbReference type="Pfam" id="PF26130">
    <property type="entry name" value="PB1-like"/>
    <property type="match status" value="1"/>
</dbReference>
<gene>
    <name evidence="2" type="ORF">PIB30_068281</name>
</gene>
<evidence type="ECO:0000313" key="3">
    <source>
        <dbReference type="Proteomes" id="UP001341840"/>
    </source>
</evidence>
<dbReference type="Proteomes" id="UP001341840">
    <property type="component" value="Unassembled WGS sequence"/>
</dbReference>
<name>A0ABU6SPA5_9FABA</name>
<organism evidence="2 3">
    <name type="scientific">Stylosanthes scabra</name>
    <dbReference type="NCBI Taxonomy" id="79078"/>
    <lineage>
        <taxon>Eukaryota</taxon>
        <taxon>Viridiplantae</taxon>
        <taxon>Streptophyta</taxon>
        <taxon>Embryophyta</taxon>
        <taxon>Tracheophyta</taxon>
        <taxon>Spermatophyta</taxon>
        <taxon>Magnoliopsida</taxon>
        <taxon>eudicotyledons</taxon>
        <taxon>Gunneridae</taxon>
        <taxon>Pentapetalae</taxon>
        <taxon>rosids</taxon>
        <taxon>fabids</taxon>
        <taxon>Fabales</taxon>
        <taxon>Fabaceae</taxon>
        <taxon>Papilionoideae</taxon>
        <taxon>50 kb inversion clade</taxon>
        <taxon>dalbergioids sensu lato</taxon>
        <taxon>Dalbergieae</taxon>
        <taxon>Pterocarpus clade</taxon>
        <taxon>Stylosanthes</taxon>
    </lineage>
</organism>
<keyword evidence="3" id="KW-1185">Reference proteome</keyword>
<sequence>MESAHMTFVFHHGGELKNDKGGLMIYEPDKTEVLTGVDVDTIDVFYVKEYHKKLGMKRSKVVDAKFLEWLLILG</sequence>
<dbReference type="InterPro" id="IPR058594">
    <property type="entry name" value="PB1-like_dom_pln"/>
</dbReference>
<proteinExistence type="predicted"/>
<dbReference type="EMBL" id="JASCZI010061144">
    <property type="protein sequence ID" value="MED6137788.1"/>
    <property type="molecule type" value="Genomic_DNA"/>
</dbReference>
<accession>A0ABU6SPA5</accession>
<evidence type="ECO:0000313" key="2">
    <source>
        <dbReference type="EMBL" id="MED6137788.1"/>
    </source>
</evidence>
<reference evidence="2 3" key="1">
    <citation type="journal article" date="2023" name="Plants (Basel)">
        <title>Bridging the Gap: Combining Genomics and Transcriptomics Approaches to Understand Stylosanthes scabra, an Orphan Legume from the Brazilian Caatinga.</title>
        <authorList>
            <person name="Ferreira-Neto J.R.C."/>
            <person name="da Silva M.D."/>
            <person name="Binneck E."/>
            <person name="de Melo N.F."/>
            <person name="da Silva R.H."/>
            <person name="de Melo A.L.T.M."/>
            <person name="Pandolfi V."/>
            <person name="Bustamante F.O."/>
            <person name="Brasileiro-Vidal A.C."/>
            <person name="Benko-Iseppon A.M."/>
        </authorList>
    </citation>
    <scope>NUCLEOTIDE SEQUENCE [LARGE SCALE GENOMIC DNA]</scope>
    <source>
        <tissue evidence="2">Leaves</tissue>
    </source>
</reference>
<feature type="domain" description="PB1-like" evidence="1">
    <location>
        <begin position="4"/>
        <end position="60"/>
    </location>
</feature>
<protein>
    <recommendedName>
        <fullName evidence="1">PB1-like domain-containing protein</fullName>
    </recommendedName>
</protein>